<evidence type="ECO:0000313" key="1">
    <source>
        <dbReference type="EMBL" id="KKL05643.1"/>
    </source>
</evidence>
<gene>
    <name evidence="1" type="ORF">LCGC14_2603970</name>
</gene>
<reference evidence="1" key="1">
    <citation type="journal article" date="2015" name="Nature">
        <title>Complex archaea that bridge the gap between prokaryotes and eukaryotes.</title>
        <authorList>
            <person name="Spang A."/>
            <person name="Saw J.H."/>
            <person name="Jorgensen S.L."/>
            <person name="Zaremba-Niedzwiedzka K."/>
            <person name="Martijn J."/>
            <person name="Lind A.E."/>
            <person name="van Eijk R."/>
            <person name="Schleper C."/>
            <person name="Guy L."/>
            <person name="Ettema T.J."/>
        </authorList>
    </citation>
    <scope>NUCLEOTIDE SEQUENCE</scope>
</reference>
<protein>
    <submittedName>
        <fullName evidence="1">Uncharacterized protein</fullName>
    </submittedName>
</protein>
<comment type="caution">
    <text evidence="1">The sequence shown here is derived from an EMBL/GenBank/DDBJ whole genome shotgun (WGS) entry which is preliminary data.</text>
</comment>
<name>A0A0F9D0K9_9ZZZZ</name>
<organism evidence="1">
    <name type="scientific">marine sediment metagenome</name>
    <dbReference type="NCBI Taxonomy" id="412755"/>
    <lineage>
        <taxon>unclassified sequences</taxon>
        <taxon>metagenomes</taxon>
        <taxon>ecological metagenomes</taxon>
    </lineage>
</organism>
<dbReference type="EMBL" id="LAZR01044026">
    <property type="protein sequence ID" value="KKL05643.1"/>
    <property type="molecule type" value="Genomic_DNA"/>
</dbReference>
<accession>A0A0F9D0K9</accession>
<sequence>MSHFLMFDGTRLARTMFVDEIKPREDPVEIDGIIVGVDKELVKLVEAMNKFPGIRTIETCAGHGNKAPAIWFQPDSIEDLPALLYWFDRCHSGCHWPVHIYTDCSADHVTWMVKAMIKGDEAYQEADKIAECMEECLDDATKTD</sequence>
<dbReference type="AlphaFoldDB" id="A0A0F9D0K9"/>
<proteinExistence type="predicted"/>